<dbReference type="EMBL" id="CAJVPQ010000172">
    <property type="protein sequence ID" value="CAG8453532.1"/>
    <property type="molecule type" value="Genomic_DNA"/>
</dbReference>
<gene>
    <name evidence="1" type="ORF">FCALED_LOCUS1368</name>
</gene>
<evidence type="ECO:0000313" key="1">
    <source>
        <dbReference type="EMBL" id="CAG8453532.1"/>
    </source>
</evidence>
<sequence length="170" mass="18600">MAAVCALNNGQITAHQINAPDGIVVPVLPAGATGMKISFMLGCAVDPVTANNISNGATNNNNQIVLPDINISQELYLWRTTYTTENTIEIGNCEKRMQFLRGLNPENKLEVKRLGLNKALNNDLIENLEEIEKEKSEMLLGENIYNQPIAQKALINQGIITADVEKIINA</sequence>
<dbReference type="Proteomes" id="UP000789570">
    <property type="component" value="Unassembled WGS sequence"/>
</dbReference>
<keyword evidence="2" id="KW-1185">Reference proteome</keyword>
<dbReference type="AlphaFoldDB" id="A0A9N8YSR2"/>
<organism evidence="1 2">
    <name type="scientific">Funneliformis caledonium</name>
    <dbReference type="NCBI Taxonomy" id="1117310"/>
    <lineage>
        <taxon>Eukaryota</taxon>
        <taxon>Fungi</taxon>
        <taxon>Fungi incertae sedis</taxon>
        <taxon>Mucoromycota</taxon>
        <taxon>Glomeromycotina</taxon>
        <taxon>Glomeromycetes</taxon>
        <taxon>Glomerales</taxon>
        <taxon>Glomeraceae</taxon>
        <taxon>Funneliformis</taxon>
    </lineage>
</organism>
<comment type="caution">
    <text evidence="1">The sequence shown here is derived from an EMBL/GenBank/DDBJ whole genome shotgun (WGS) entry which is preliminary data.</text>
</comment>
<reference evidence="1" key="1">
    <citation type="submission" date="2021-06" db="EMBL/GenBank/DDBJ databases">
        <authorList>
            <person name="Kallberg Y."/>
            <person name="Tangrot J."/>
            <person name="Rosling A."/>
        </authorList>
    </citation>
    <scope>NUCLEOTIDE SEQUENCE</scope>
    <source>
        <strain evidence="1">UK204</strain>
    </source>
</reference>
<dbReference type="OrthoDB" id="2435067at2759"/>
<evidence type="ECO:0000313" key="2">
    <source>
        <dbReference type="Proteomes" id="UP000789570"/>
    </source>
</evidence>
<accession>A0A9N8YSR2</accession>
<protein>
    <submittedName>
        <fullName evidence="1">2273_t:CDS:1</fullName>
    </submittedName>
</protein>
<name>A0A9N8YSR2_9GLOM</name>
<proteinExistence type="predicted"/>